<gene>
    <name evidence="1" type="ORF">MANES_02G221225v8</name>
</gene>
<dbReference type="EMBL" id="CM004388">
    <property type="protein sequence ID" value="KAG8661003.1"/>
    <property type="molecule type" value="Genomic_DNA"/>
</dbReference>
<dbReference type="Proteomes" id="UP000091857">
    <property type="component" value="Chromosome 2"/>
</dbReference>
<comment type="caution">
    <text evidence="1">The sequence shown here is derived from an EMBL/GenBank/DDBJ whole genome shotgun (WGS) entry which is preliminary data.</text>
</comment>
<evidence type="ECO:0000313" key="2">
    <source>
        <dbReference type="Proteomes" id="UP000091857"/>
    </source>
</evidence>
<name>A0ACB7I7X1_MANES</name>
<organism evidence="1 2">
    <name type="scientific">Manihot esculenta</name>
    <name type="common">Cassava</name>
    <name type="synonym">Jatropha manihot</name>
    <dbReference type="NCBI Taxonomy" id="3983"/>
    <lineage>
        <taxon>Eukaryota</taxon>
        <taxon>Viridiplantae</taxon>
        <taxon>Streptophyta</taxon>
        <taxon>Embryophyta</taxon>
        <taxon>Tracheophyta</taxon>
        <taxon>Spermatophyta</taxon>
        <taxon>Magnoliopsida</taxon>
        <taxon>eudicotyledons</taxon>
        <taxon>Gunneridae</taxon>
        <taxon>Pentapetalae</taxon>
        <taxon>rosids</taxon>
        <taxon>fabids</taxon>
        <taxon>Malpighiales</taxon>
        <taxon>Euphorbiaceae</taxon>
        <taxon>Crotonoideae</taxon>
        <taxon>Manihoteae</taxon>
        <taxon>Manihot</taxon>
    </lineage>
</organism>
<protein>
    <submittedName>
        <fullName evidence="1">Uncharacterized protein</fullName>
    </submittedName>
</protein>
<accession>A0ACB7I7X1</accession>
<reference evidence="2" key="1">
    <citation type="journal article" date="2016" name="Nat. Biotechnol.">
        <title>Sequencing wild and cultivated cassava and related species reveals extensive interspecific hybridization and genetic diversity.</title>
        <authorList>
            <person name="Bredeson J.V."/>
            <person name="Lyons J.B."/>
            <person name="Prochnik S.E."/>
            <person name="Wu G.A."/>
            <person name="Ha C.M."/>
            <person name="Edsinger-Gonzales E."/>
            <person name="Grimwood J."/>
            <person name="Schmutz J."/>
            <person name="Rabbi I.Y."/>
            <person name="Egesi C."/>
            <person name="Nauluvula P."/>
            <person name="Lebot V."/>
            <person name="Ndunguru J."/>
            <person name="Mkamilo G."/>
            <person name="Bart R.S."/>
            <person name="Setter T.L."/>
            <person name="Gleadow R.M."/>
            <person name="Kulakow P."/>
            <person name="Ferguson M.E."/>
            <person name="Rounsley S."/>
            <person name="Rokhsar D.S."/>
        </authorList>
    </citation>
    <scope>NUCLEOTIDE SEQUENCE [LARGE SCALE GENOMIC DNA]</scope>
    <source>
        <strain evidence="2">cv. AM560-2</strain>
    </source>
</reference>
<evidence type="ECO:0000313" key="1">
    <source>
        <dbReference type="EMBL" id="KAG8661003.1"/>
    </source>
</evidence>
<proteinExistence type="predicted"/>
<sequence>MEYIVAKDKGRSNIVLFPRLTYLKLLRLPNLMGFCKDNNVSLEWSLLERLKFRSCQKMKIFCVSVLESSTLSTSVEVDHLDTTFCATLIPGKRKKQYNNFSKKVALIKNQRDPSVSNIDESCAFPSKLIQQLQNLKHLMINGSDSVEVIFSFEGLINGVLNSVEEIWLLNLPNLKHLWFKIPPEITAFQSLRKLIVRDCDNLINLFSICSAKLVGKLQSIEIRRCKRMEEIIGKEDEEISMQKIVFPQLRSLKLEDLPNLNSFCNMIYALEFPFLETLKFRNCKRMETFSYGSLSMPKLEVVKINGRWHQLMGSDPNLNAKMSELLKMNQYEKGKLSLSREEESDEAALNGE</sequence>
<keyword evidence="2" id="KW-1185">Reference proteome</keyword>